<comment type="caution">
    <text evidence="1">The sequence shown here is derived from an EMBL/GenBank/DDBJ whole genome shotgun (WGS) entry which is preliminary data.</text>
</comment>
<dbReference type="OrthoDB" id="2518430at2759"/>
<organism evidence="1 2">
    <name type="scientific">Puccinia sorghi</name>
    <dbReference type="NCBI Taxonomy" id="27349"/>
    <lineage>
        <taxon>Eukaryota</taxon>
        <taxon>Fungi</taxon>
        <taxon>Dikarya</taxon>
        <taxon>Basidiomycota</taxon>
        <taxon>Pucciniomycotina</taxon>
        <taxon>Pucciniomycetes</taxon>
        <taxon>Pucciniales</taxon>
        <taxon>Pucciniaceae</taxon>
        <taxon>Puccinia</taxon>
    </lineage>
</organism>
<keyword evidence="2" id="KW-1185">Reference proteome</keyword>
<dbReference type="VEuPathDB" id="FungiDB:VP01_4667g5"/>
<protein>
    <submittedName>
        <fullName evidence="1">Uncharacterized protein</fullName>
    </submittedName>
</protein>
<name>A0A0L6UN76_9BASI</name>
<accession>A0A0L6UN76</accession>
<sequence>MHQSMISRGCRLQRLMADPDYNHLTQVQDLDETRRNPQRNIIQLTSSRYTLPFNLRHWLLSGLVTPVRSINCDGVLVGTMPPRNCEEREFLVISTIYPVTESIPTGPFRYLLCLFGMVVGKVEDDEEALLPSQVISLAAYRLLDQDAFSICSNGIALIPCGYDAFLNISGHE</sequence>
<proteinExistence type="predicted"/>
<dbReference type="EMBL" id="LAVV01009798">
    <property type="protein sequence ID" value="KNZ49971.1"/>
    <property type="molecule type" value="Genomic_DNA"/>
</dbReference>
<reference evidence="1 2" key="1">
    <citation type="submission" date="2015-08" db="EMBL/GenBank/DDBJ databases">
        <title>Next Generation Sequencing and Analysis of the Genome of Puccinia sorghi L Schw, the Causal Agent of Maize Common Rust.</title>
        <authorList>
            <person name="Rochi L."/>
            <person name="Burguener G."/>
            <person name="Darino M."/>
            <person name="Turjanski A."/>
            <person name="Kreff E."/>
            <person name="Dieguez M.J."/>
            <person name="Sacco F."/>
        </authorList>
    </citation>
    <scope>NUCLEOTIDE SEQUENCE [LARGE SCALE GENOMIC DNA]</scope>
    <source>
        <strain evidence="1 2">RO10H11247</strain>
    </source>
</reference>
<dbReference type="Proteomes" id="UP000037035">
    <property type="component" value="Unassembled WGS sequence"/>
</dbReference>
<gene>
    <name evidence="1" type="ORF">VP01_4667g5</name>
</gene>
<dbReference type="AlphaFoldDB" id="A0A0L6UN76"/>
<evidence type="ECO:0000313" key="1">
    <source>
        <dbReference type="EMBL" id="KNZ49971.1"/>
    </source>
</evidence>
<evidence type="ECO:0000313" key="2">
    <source>
        <dbReference type="Proteomes" id="UP000037035"/>
    </source>
</evidence>